<dbReference type="InterPro" id="IPR038066">
    <property type="entry name" value="Spc24_Fungi_globular_sf"/>
</dbReference>
<evidence type="ECO:0000256" key="3">
    <source>
        <dbReference type="ARBA" id="ARBA00022454"/>
    </source>
</evidence>
<keyword evidence="8 11" id="KW-0539">Nucleus</keyword>
<dbReference type="GO" id="GO:0007059">
    <property type="term" value="P:chromosome segregation"/>
    <property type="evidence" value="ECO:0007669"/>
    <property type="project" value="TreeGrafter"/>
</dbReference>
<dbReference type="GO" id="GO:0005634">
    <property type="term" value="C:nucleus"/>
    <property type="evidence" value="ECO:0007669"/>
    <property type="project" value="UniProtKB-SubCell"/>
</dbReference>
<name>A0A6G1I1H8_9PEZI</name>
<keyword evidence="9 11" id="KW-0131">Cell cycle</keyword>
<gene>
    <name evidence="13" type="ORF">EJ06DRAFT_548210</name>
</gene>
<evidence type="ECO:0000256" key="12">
    <source>
        <dbReference type="SAM" id="Coils"/>
    </source>
</evidence>
<evidence type="ECO:0000256" key="2">
    <source>
        <dbReference type="ARBA" id="ARBA00007804"/>
    </source>
</evidence>
<evidence type="ECO:0000256" key="8">
    <source>
        <dbReference type="ARBA" id="ARBA00023242"/>
    </source>
</evidence>
<comment type="function">
    <text evidence="11">Acts as a component of the essential kinetochore-associated NDC80 complex, which is required for chromosome segregation and spindle checkpoint activity.</text>
</comment>
<dbReference type="GO" id="GO:0031262">
    <property type="term" value="C:Ndc80 complex"/>
    <property type="evidence" value="ECO:0007669"/>
    <property type="project" value="TreeGrafter"/>
</dbReference>
<reference evidence="13" key="1">
    <citation type="journal article" date="2020" name="Stud. Mycol.">
        <title>101 Dothideomycetes genomes: a test case for predicting lifestyles and emergence of pathogens.</title>
        <authorList>
            <person name="Haridas S."/>
            <person name="Albert R."/>
            <person name="Binder M."/>
            <person name="Bloem J."/>
            <person name="Labutti K."/>
            <person name="Salamov A."/>
            <person name="Andreopoulos B."/>
            <person name="Baker S."/>
            <person name="Barry K."/>
            <person name="Bills G."/>
            <person name="Bluhm B."/>
            <person name="Cannon C."/>
            <person name="Castanera R."/>
            <person name="Culley D."/>
            <person name="Daum C."/>
            <person name="Ezra D."/>
            <person name="Gonzalez J."/>
            <person name="Henrissat B."/>
            <person name="Kuo A."/>
            <person name="Liang C."/>
            <person name="Lipzen A."/>
            <person name="Lutzoni F."/>
            <person name="Magnuson J."/>
            <person name="Mondo S."/>
            <person name="Nolan M."/>
            <person name="Ohm R."/>
            <person name="Pangilinan J."/>
            <person name="Park H.-J."/>
            <person name="Ramirez L."/>
            <person name="Alfaro M."/>
            <person name="Sun H."/>
            <person name="Tritt A."/>
            <person name="Yoshinaga Y."/>
            <person name="Zwiers L.-H."/>
            <person name="Turgeon B."/>
            <person name="Goodwin S."/>
            <person name="Spatafora J."/>
            <person name="Crous P."/>
            <person name="Grigoriev I."/>
        </authorList>
    </citation>
    <scope>NUCLEOTIDE SEQUENCE</scope>
    <source>
        <strain evidence="13">CBS 262.69</strain>
    </source>
</reference>
<protein>
    <recommendedName>
        <fullName evidence="11">Kinetochore protein Spc24</fullName>
    </recommendedName>
</protein>
<evidence type="ECO:0000256" key="5">
    <source>
        <dbReference type="ARBA" id="ARBA00022776"/>
    </source>
</evidence>
<accession>A0A6G1I1H8</accession>
<evidence type="ECO:0000256" key="11">
    <source>
        <dbReference type="RuleBase" id="RU368011"/>
    </source>
</evidence>
<dbReference type="InterPro" id="IPR013252">
    <property type="entry name" value="Ndc80_Spc24"/>
</dbReference>
<keyword evidence="3 11" id="KW-0158">Chromosome</keyword>
<evidence type="ECO:0000256" key="1">
    <source>
        <dbReference type="ARBA" id="ARBA00004267"/>
    </source>
</evidence>
<dbReference type="PANTHER" id="PTHR22142:SF2">
    <property type="entry name" value="KINETOCHORE PROTEIN SPC24"/>
    <property type="match status" value="1"/>
</dbReference>
<keyword evidence="6 11" id="KW-0995">Kinetochore</keyword>
<dbReference type="AlphaFoldDB" id="A0A6G1I1H8"/>
<evidence type="ECO:0000256" key="9">
    <source>
        <dbReference type="ARBA" id="ARBA00023306"/>
    </source>
</evidence>
<dbReference type="GO" id="GO:0008017">
    <property type="term" value="F:microtubule binding"/>
    <property type="evidence" value="ECO:0007669"/>
    <property type="project" value="TreeGrafter"/>
</dbReference>
<keyword evidence="10 11" id="KW-0137">Centromere</keyword>
<dbReference type="Proteomes" id="UP000799640">
    <property type="component" value="Unassembled WGS sequence"/>
</dbReference>
<dbReference type="GO" id="GO:0051301">
    <property type="term" value="P:cell division"/>
    <property type="evidence" value="ECO:0007669"/>
    <property type="project" value="UniProtKB-UniRule"/>
</dbReference>
<evidence type="ECO:0000313" key="13">
    <source>
        <dbReference type="EMBL" id="KAF2402044.1"/>
    </source>
</evidence>
<keyword evidence="5 11" id="KW-0498">Mitosis</keyword>
<dbReference type="EMBL" id="ML996692">
    <property type="protein sequence ID" value="KAF2402044.1"/>
    <property type="molecule type" value="Genomic_DNA"/>
</dbReference>
<dbReference type="CDD" id="cd11565">
    <property type="entry name" value="RWD_Spc24"/>
    <property type="match status" value="1"/>
</dbReference>
<keyword evidence="7 12" id="KW-0175">Coiled coil</keyword>
<organism evidence="13 14">
    <name type="scientific">Trichodelitschia bisporula</name>
    <dbReference type="NCBI Taxonomy" id="703511"/>
    <lineage>
        <taxon>Eukaryota</taxon>
        <taxon>Fungi</taxon>
        <taxon>Dikarya</taxon>
        <taxon>Ascomycota</taxon>
        <taxon>Pezizomycotina</taxon>
        <taxon>Dothideomycetes</taxon>
        <taxon>Dothideomycetes incertae sedis</taxon>
        <taxon>Phaeotrichales</taxon>
        <taxon>Phaeotrichaceae</taxon>
        <taxon>Trichodelitschia</taxon>
    </lineage>
</organism>
<evidence type="ECO:0000256" key="10">
    <source>
        <dbReference type="ARBA" id="ARBA00023328"/>
    </source>
</evidence>
<feature type="coiled-coil region" evidence="12">
    <location>
        <begin position="96"/>
        <end position="123"/>
    </location>
</feature>
<evidence type="ECO:0000313" key="14">
    <source>
        <dbReference type="Proteomes" id="UP000799640"/>
    </source>
</evidence>
<evidence type="ECO:0000256" key="7">
    <source>
        <dbReference type="ARBA" id="ARBA00023054"/>
    </source>
</evidence>
<dbReference type="GO" id="GO:0005815">
    <property type="term" value="C:microtubule organizing center"/>
    <property type="evidence" value="ECO:0007669"/>
    <property type="project" value="UniProtKB-SubCell"/>
</dbReference>
<proteinExistence type="inferred from homology"/>
<dbReference type="PANTHER" id="PTHR22142">
    <property type="match status" value="1"/>
</dbReference>
<dbReference type="SUPFAM" id="SSF143026">
    <property type="entry name" value="Kinetochore globular domain"/>
    <property type="match status" value="1"/>
</dbReference>
<evidence type="ECO:0000256" key="6">
    <source>
        <dbReference type="ARBA" id="ARBA00022838"/>
    </source>
</evidence>
<comment type="similarity">
    <text evidence="2 11">Belongs to the SPC24 family.</text>
</comment>
<comment type="subunit">
    <text evidence="11">Component of the NDC80 complex.</text>
</comment>
<keyword evidence="14" id="KW-1185">Reference proteome</keyword>
<dbReference type="Pfam" id="PF08286">
    <property type="entry name" value="Spc24"/>
    <property type="match status" value="1"/>
</dbReference>
<sequence>MLLDEDPSVLIRNCIQNFTITPDKSSLTRISDSLSTLHTTRSHRLTSHRQALKSLNRQLSTLQSTHALTVSAHNPGSHAAEILRLDTEKFRVAKEASEMEIEGERLEAEIARAREAVDEVEEQGVEGGDKAREGMEDEILLKLKVYRMLNIDVEPDRETGLYSKAVVRNPTKGDVHVVNIDQKFSRYFYANYFWNTMA</sequence>
<comment type="subcellular location">
    <subcellularLocation>
        <location evidence="1">Cytoplasm</location>
        <location evidence="1">Cytoskeleton</location>
        <location evidence="1">Microtubule organizing center</location>
    </subcellularLocation>
    <subcellularLocation>
        <location evidence="11">Nucleus</location>
    </subcellularLocation>
    <subcellularLocation>
        <location evidence="11">Chromosome</location>
        <location evidence="11">Centromere</location>
        <location evidence="11">Kinetochore</location>
    </subcellularLocation>
</comment>
<dbReference type="Gene3D" id="3.30.160.430">
    <property type="match status" value="1"/>
</dbReference>
<evidence type="ECO:0000256" key="4">
    <source>
        <dbReference type="ARBA" id="ARBA00022618"/>
    </source>
</evidence>
<keyword evidence="4 11" id="KW-0132">Cell division</keyword>
<dbReference type="OrthoDB" id="3344830at2759"/>